<protein>
    <submittedName>
        <fullName evidence="3">Uncharacterized protein</fullName>
    </submittedName>
</protein>
<name>A0A849KPL0_9HYPH</name>
<organism evidence="3 4">
    <name type="scientific">Ochrobactrum soli</name>
    <dbReference type="NCBI Taxonomy" id="2448455"/>
    <lineage>
        <taxon>Bacteria</taxon>
        <taxon>Pseudomonadati</taxon>
        <taxon>Pseudomonadota</taxon>
        <taxon>Alphaproteobacteria</taxon>
        <taxon>Hyphomicrobiales</taxon>
        <taxon>Brucellaceae</taxon>
        <taxon>Brucella/Ochrobactrum group</taxon>
        <taxon>Ochrobactrum</taxon>
    </lineage>
</organism>
<evidence type="ECO:0000256" key="2">
    <source>
        <dbReference type="SAM" id="SignalP"/>
    </source>
</evidence>
<dbReference type="RefSeq" id="WP_140025001.1">
    <property type="nucleotide sequence ID" value="NZ_JABFCY010000009.1"/>
</dbReference>
<feature type="chain" id="PRO_5032309133" evidence="2">
    <location>
        <begin position="26"/>
        <end position="108"/>
    </location>
</feature>
<evidence type="ECO:0000313" key="4">
    <source>
        <dbReference type="Proteomes" id="UP000574931"/>
    </source>
</evidence>
<feature type="compositionally biased region" description="Basic residues" evidence="1">
    <location>
        <begin position="49"/>
        <end position="68"/>
    </location>
</feature>
<feature type="signal peptide" evidence="2">
    <location>
        <begin position="1"/>
        <end position="25"/>
    </location>
</feature>
<evidence type="ECO:0000256" key="1">
    <source>
        <dbReference type="SAM" id="MobiDB-lite"/>
    </source>
</evidence>
<dbReference type="AlphaFoldDB" id="A0A849KPL0"/>
<proteinExistence type="predicted"/>
<gene>
    <name evidence="3" type="ORF">HKX02_15170</name>
</gene>
<evidence type="ECO:0000313" key="3">
    <source>
        <dbReference type="EMBL" id="NNU61577.1"/>
    </source>
</evidence>
<keyword evidence="4" id="KW-1185">Reference proteome</keyword>
<feature type="region of interest" description="Disordered" evidence="1">
    <location>
        <begin position="47"/>
        <end position="68"/>
    </location>
</feature>
<comment type="caution">
    <text evidence="3">The sequence shown here is derived from an EMBL/GenBank/DDBJ whole genome shotgun (WGS) entry which is preliminary data.</text>
</comment>
<keyword evidence="2" id="KW-0732">Signal</keyword>
<reference evidence="3 4" key="1">
    <citation type="submission" date="2020-05" db="EMBL/GenBank/DDBJ databases">
        <title>Draft Genome Sequence of Ochrobactrum soli Isolated from Stable Fly Gut.</title>
        <authorList>
            <person name="Pileggi M.T."/>
            <person name="Vazhakkala L.J."/>
            <person name="Wong C.N."/>
        </authorList>
    </citation>
    <scope>NUCLEOTIDE SEQUENCE [LARGE SCALE GENOMIC DNA]</scope>
    <source>
        <strain evidence="3 4">MTP-C0764</strain>
    </source>
</reference>
<sequence length="108" mass="12795">MKLFSGLIAGIVGVGLLVGAGAASAAPVANLAKPGVTSNVEQVRDHRGYHSRKHWKKRHYHRRDHWRSDRRHYRDHRWRSHRHYKRDYYRGHYRHHSSRWNGPASSNR</sequence>
<dbReference type="Proteomes" id="UP000574931">
    <property type="component" value="Unassembled WGS sequence"/>
</dbReference>
<accession>A0A849KPL0</accession>
<dbReference type="EMBL" id="JABFCY010000009">
    <property type="protein sequence ID" value="NNU61577.1"/>
    <property type="molecule type" value="Genomic_DNA"/>
</dbReference>